<protein>
    <recommendedName>
        <fullName evidence="3">Secreted protein</fullName>
    </recommendedName>
</protein>
<name>A0AAW1PTX5_9CHLO</name>
<dbReference type="Proteomes" id="UP001489004">
    <property type="component" value="Unassembled WGS sequence"/>
</dbReference>
<sequence length="66" mass="7275">MFAHLLPFFLTDAHQRASASLVSCQISSVRHACQTWGPLGSLNHLTGLKRYASRFGAQPFCSNLAR</sequence>
<evidence type="ECO:0000313" key="1">
    <source>
        <dbReference type="EMBL" id="KAK9811820.1"/>
    </source>
</evidence>
<accession>A0AAW1PTX5</accession>
<comment type="caution">
    <text evidence="1">The sequence shown here is derived from an EMBL/GenBank/DDBJ whole genome shotgun (WGS) entry which is preliminary data.</text>
</comment>
<evidence type="ECO:0000313" key="2">
    <source>
        <dbReference type="Proteomes" id="UP001489004"/>
    </source>
</evidence>
<evidence type="ECO:0008006" key="3">
    <source>
        <dbReference type="Google" id="ProtNLM"/>
    </source>
</evidence>
<dbReference type="EMBL" id="JALJOR010000009">
    <property type="protein sequence ID" value="KAK9811820.1"/>
    <property type="molecule type" value="Genomic_DNA"/>
</dbReference>
<gene>
    <name evidence="1" type="ORF">WJX72_010764</name>
</gene>
<dbReference type="AlphaFoldDB" id="A0AAW1PTX5"/>
<organism evidence="1 2">
    <name type="scientific">[Myrmecia] bisecta</name>
    <dbReference type="NCBI Taxonomy" id="41462"/>
    <lineage>
        <taxon>Eukaryota</taxon>
        <taxon>Viridiplantae</taxon>
        <taxon>Chlorophyta</taxon>
        <taxon>core chlorophytes</taxon>
        <taxon>Trebouxiophyceae</taxon>
        <taxon>Trebouxiales</taxon>
        <taxon>Trebouxiaceae</taxon>
        <taxon>Myrmecia</taxon>
    </lineage>
</organism>
<proteinExistence type="predicted"/>
<reference evidence="1 2" key="1">
    <citation type="journal article" date="2024" name="Nat. Commun.">
        <title>Phylogenomics reveals the evolutionary origins of lichenization in chlorophyte algae.</title>
        <authorList>
            <person name="Puginier C."/>
            <person name="Libourel C."/>
            <person name="Otte J."/>
            <person name="Skaloud P."/>
            <person name="Haon M."/>
            <person name="Grisel S."/>
            <person name="Petersen M."/>
            <person name="Berrin J.G."/>
            <person name="Delaux P.M."/>
            <person name="Dal Grande F."/>
            <person name="Keller J."/>
        </authorList>
    </citation>
    <scope>NUCLEOTIDE SEQUENCE [LARGE SCALE GENOMIC DNA]</scope>
    <source>
        <strain evidence="1 2">SAG 2043</strain>
    </source>
</reference>
<keyword evidence="2" id="KW-1185">Reference proteome</keyword>